<evidence type="ECO:0000259" key="11">
    <source>
        <dbReference type="Pfam" id="PF07685"/>
    </source>
</evidence>
<evidence type="ECO:0000256" key="1">
    <source>
        <dbReference type="ARBA" id="ARBA00001946"/>
    </source>
</evidence>
<dbReference type="SUPFAM" id="SSF52540">
    <property type="entry name" value="P-loop containing nucleoside triphosphate hydrolases"/>
    <property type="match status" value="1"/>
</dbReference>
<dbReference type="Pfam" id="PF01656">
    <property type="entry name" value="CbiA"/>
    <property type="match status" value="1"/>
</dbReference>
<comment type="pathway">
    <text evidence="2">Cofactor biosynthesis; adenosylcobalamin biosynthesis.</text>
</comment>
<dbReference type="InterPro" id="IPR004484">
    <property type="entry name" value="CbiA/CobB_synth"/>
</dbReference>
<keyword evidence="8" id="KW-0460">Magnesium</keyword>
<evidence type="ECO:0000256" key="7">
    <source>
        <dbReference type="ARBA" id="ARBA00022840"/>
    </source>
</evidence>
<dbReference type="CDD" id="cd03130">
    <property type="entry name" value="GATase1_CobB"/>
    <property type="match status" value="1"/>
</dbReference>
<keyword evidence="6" id="KW-0547">Nucleotide-binding</keyword>
<dbReference type="RefSeq" id="WP_184245035.1">
    <property type="nucleotide sequence ID" value="NZ_JACHLR010000008.1"/>
</dbReference>
<dbReference type="NCBIfam" id="NF002204">
    <property type="entry name" value="PRK01077.1"/>
    <property type="match status" value="1"/>
</dbReference>
<keyword evidence="9" id="KW-0315">Glutamine amidotransferase</keyword>
<protein>
    <submittedName>
        <fullName evidence="12">Cobyrinic acid a,c-diamide synthase</fullName>
        <ecNumber evidence="12">6.3.5.11</ecNumber>
        <ecNumber evidence="12">6.3.5.9</ecNumber>
    </submittedName>
</protein>
<accession>A0A7W7K9X3</accession>
<dbReference type="InterPro" id="IPR027417">
    <property type="entry name" value="P-loop_NTPase"/>
</dbReference>
<dbReference type="GO" id="GO:0043802">
    <property type="term" value="F:hydrogenobyrinic acid a,c-diamide synthase (glutamine-hydrolysing) activity"/>
    <property type="evidence" value="ECO:0007669"/>
    <property type="project" value="UniProtKB-EC"/>
</dbReference>
<evidence type="ECO:0000256" key="3">
    <source>
        <dbReference type="ARBA" id="ARBA00006205"/>
    </source>
</evidence>
<dbReference type="GO" id="GO:0009236">
    <property type="term" value="P:cobalamin biosynthetic process"/>
    <property type="evidence" value="ECO:0007669"/>
    <property type="project" value="UniProtKB-KW"/>
</dbReference>
<organism evidence="12 13">
    <name type="scientific">Novosphingobium chloroacetimidivorans</name>
    <dbReference type="NCBI Taxonomy" id="1428314"/>
    <lineage>
        <taxon>Bacteria</taxon>
        <taxon>Pseudomonadati</taxon>
        <taxon>Pseudomonadota</taxon>
        <taxon>Alphaproteobacteria</taxon>
        <taxon>Sphingomonadales</taxon>
        <taxon>Sphingomonadaceae</taxon>
        <taxon>Novosphingobium</taxon>
    </lineage>
</organism>
<reference evidence="12 13" key="1">
    <citation type="submission" date="2020-08" db="EMBL/GenBank/DDBJ databases">
        <title>Functional genomics of gut bacteria from endangered species of beetles.</title>
        <authorList>
            <person name="Carlos-Shanley C."/>
        </authorList>
    </citation>
    <scope>NUCLEOTIDE SEQUENCE [LARGE SCALE GENOMIC DNA]</scope>
    <source>
        <strain evidence="12 13">S00245</strain>
    </source>
</reference>
<gene>
    <name evidence="12" type="ORF">HNO88_002243</name>
</gene>
<keyword evidence="13" id="KW-1185">Reference proteome</keyword>
<dbReference type="InterPro" id="IPR002586">
    <property type="entry name" value="CobQ/CobB/MinD/ParA_Nub-bd_dom"/>
</dbReference>
<comment type="cofactor">
    <cofactor evidence="1">
        <name>Mg(2+)</name>
        <dbReference type="ChEBI" id="CHEBI:18420"/>
    </cofactor>
</comment>
<dbReference type="AlphaFoldDB" id="A0A7W7K9X3"/>
<dbReference type="InterPro" id="IPR011698">
    <property type="entry name" value="GATase_3"/>
</dbReference>
<evidence type="ECO:0000256" key="8">
    <source>
        <dbReference type="ARBA" id="ARBA00022842"/>
    </source>
</evidence>
<dbReference type="EC" id="6.3.5.11" evidence="12"/>
<proteinExistence type="inferred from homology"/>
<evidence type="ECO:0000256" key="2">
    <source>
        <dbReference type="ARBA" id="ARBA00004953"/>
    </source>
</evidence>
<evidence type="ECO:0000256" key="5">
    <source>
        <dbReference type="ARBA" id="ARBA00022598"/>
    </source>
</evidence>
<evidence type="ECO:0000313" key="13">
    <source>
        <dbReference type="Proteomes" id="UP000555448"/>
    </source>
</evidence>
<dbReference type="GO" id="GO:0042242">
    <property type="term" value="F:cobyrinic acid a,c-diamide synthase activity"/>
    <property type="evidence" value="ECO:0007669"/>
    <property type="project" value="UniProtKB-EC"/>
</dbReference>
<dbReference type="CDD" id="cd05388">
    <property type="entry name" value="CobB_N"/>
    <property type="match status" value="1"/>
</dbReference>
<keyword evidence="5 12" id="KW-0436">Ligase</keyword>
<evidence type="ECO:0000313" key="12">
    <source>
        <dbReference type="EMBL" id="MBB4858917.1"/>
    </source>
</evidence>
<dbReference type="Gene3D" id="3.40.50.880">
    <property type="match status" value="1"/>
</dbReference>
<evidence type="ECO:0000256" key="6">
    <source>
        <dbReference type="ARBA" id="ARBA00022741"/>
    </source>
</evidence>
<dbReference type="InterPro" id="IPR029062">
    <property type="entry name" value="Class_I_gatase-like"/>
</dbReference>
<keyword evidence="7" id="KW-0067">ATP-binding</keyword>
<dbReference type="EMBL" id="JACHLR010000008">
    <property type="protein sequence ID" value="MBB4858917.1"/>
    <property type="molecule type" value="Genomic_DNA"/>
</dbReference>
<evidence type="ECO:0000256" key="9">
    <source>
        <dbReference type="ARBA" id="ARBA00022962"/>
    </source>
</evidence>
<dbReference type="PANTHER" id="PTHR43873:SF1">
    <property type="entry name" value="COBYRINATE A,C-DIAMIDE SYNTHASE"/>
    <property type="match status" value="1"/>
</dbReference>
<dbReference type="PANTHER" id="PTHR43873">
    <property type="entry name" value="COBYRINATE A,C-DIAMIDE SYNTHASE"/>
    <property type="match status" value="1"/>
</dbReference>
<evidence type="ECO:0000259" key="10">
    <source>
        <dbReference type="Pfam" id="PF01656"/>
    </source>
</evidence>
<dbReference type="Gene3D" id="3.40.50.300">
    <property type="entry name" value="P-loop containing nucleotide triphosphate hydrolases"/>
    <property type="match status" value="1"/>
</dbReference>
<dbReference type="SUPFAM" id="SSF52317">
    <property type="entry name" value="Class I glutamine amidotransferase-like"/>
    <property type="match status" value="1"/>
</dbReference>
<evidence type="ECO:0000256" key="4">
    <source>
        <dbReference type="ARBA" id="ARBA00022573"/>
    </source>
</evidence>
<dbReference type="GO" id="GO:0005524">
    <property type="term" value="F:ATP binding"/>
    <property type="evidence" value="ECO:0007669"/>
    <property type="project" value="UniProtKB-KW"/>
</dbReference>
<feature type="domain" description="CobQ/CobB/MinD/ParA nucleotide binding" evidence="10">
    <location>
        <begin position="11"/>
        <end position="188"/>
    </location>
</feature>
<dbReference type="Pfam" id="PF07685">
    <property type="entry name" value="GATase_3"/>
    <property type="match status" value="1"/>
</dbReference>
<comment type="caution">
    <text evidence="12">The sequence shown here is derived from an EMBL/GenBank/DDBJ whole genome shotgun (WGS) entry which is preliminary data.</text>
</comment>
<dbReference type="EC" id="6.3.5.9" evidence="12"/>
<keyword evidence="4" id="KW-0169">Cobalamin biosynthesis</keyword>
<feature type="domain" description="CobB/CobQ-like glutamine amidotransferase" evidence="11">
    <location>
        <begin position="240"/>
        <end position="420"/>
    </location>
</feature>
<name>A0A7W7K9X3_9SPHN</name>
<dbReference type="PROSITE" id="PS51274">
    <property type="entry name" value="GATASE_COBBQ"/>
    <property type="match status" value="1"/>
</dbReference>
<comment type="similarity">
    <text evidence="3">Belongs to the CobB/CobQ family. CobQ subfamily.</text>
</comment>
<sequence length="430" mass="45816">MSSAASCAAFMISAPASGQGKTTVTAALARLHRDADRRVRVFKCGPDFLDPMILEQASGAPVCQLDLFMVGDAECRRLLHEAACEADLILVEGVMGLFDGEPSAADLAVRFGLPVLAVIDASAMAQTFGAMVQGLATYRTELHLAAVLANRVGSARHAAMLEASVPTDVQWLGALPRDAEAALPERHLGLVQASEVDDIDARIARSAAALPPGANWLPPPVRFDPPMASEPLARLLQGTRIAVARDAAFGFIYPANLAWLRDMGAEPCFFSPLHDADLPACEALWLPGGYPELHLQALADNRSMIAAIREHHQAGKPILAECGGMLYALDELDDGQGRRVPLAGLLPGVATMQPRLAALGLQQASMPKGILRGHTFHYSKLETPVAATWQAVRPDGRPGEGIYRQGALTATYMHLYFASAPRAVAEIFGR</sequence>
<dbReference type="Proteomes" id="UP000555448">
    <property type="component" value="Unassembled WGS sequence"/>
</dbReference>